<dbReference type="InterPro" id="IPR020476">
    <property type="entry name" value="Nudix_hydrolase"/>
</dbReference>
<evidence type="ECO:0000256" key="1">
    <source>
        <dbReference type="ARBA" id="ARBA00001946"/>
    </source>
</evidence>
<name>A0A1M5DNK4_STRHI</name>
<dbReference type="Pfam" id="PF00293">
    <property type="entry name" value="NUDIX"/>
    <property type="match status" value="1"/>
</dbReference>
<gene>
    <name evidence="6" type="ORF">SAMN05444320_104531</name>
</gene>
<evidence type="ECO:0000256" key="3">
    <source>
        <dbReference type="ARBA" id="ARBA00022801"/>
    </source>
</evidence>
<dbReference type="PROSITE" id="PS00893">
    <property type="entry name" value="NUDIX_BOX"/>
    <property type="match status" value="1"/>
</dbReference>
<proteinExistence type="inferred from homology"/>
<dbReference type="PANTHER" id="PTHR43046">
    <property type="entry name" value="GDP-MANNOSE MANNOSYL HYDROLASE"/>
    <property type="match status" value="1"/>
</dbReference>
<reference evidence="6 7" key="1">
    <citation type="submission" date="2016-11" db="EMBL/GenBank/DDBJ databases">
        <authorList>
            <person name="Jaros S."/>
            <person name="Januszkiewicz K."/>
            <person name="Wedrychowicz H."/>
        </authorList>
    </citation>
    <scope>NUCLEOTIDE SEQUENCE [LARGE SCALE GENOMIC DNA]</scope>
    <source>
        <strain evidence="6 7">DSM 44523</strain>
    </source>
</reference>
<organism evidence="6 7">
    <name type="scientific">Streptoalloteichus hindustanus</name>
    <dbReference type="NCBI Taxonomy" id="2017"/>
    <lineage>
        <taxon>Bacteria</taxon>
        <taxon>Bacillati</taxon>
        <taxon>Actinomycetota</taxon>
        <taxon>Actinomycetes</taxon>
        <taxon>Pseudonocardiales</taxon>
        <taxon>Pseudonocardiaceae</taxon>
        <taxon>Streptoalloteichus</taxon>
    </lineage>
</organism>
<evidence type="ECO:0000256" key="2">
    <source>
        <dbReference type="ARBA" id="ARBA00005582"/>
    </source>
</evidence>
<dbReference type="AlphaFoldDB" id="A0A1M5DNK4"/>
<evidence type="ECO:0000256" key="4">
    <source>
        <dbReference type="RuleBase" id="RU003476"/>
    </source>
</evidence>
<accession>A0A1M5DNK4</accession>
<keyword evidence="7" id="KW-1185">Reference proteome</keyword>
<dbReference type="SUPFAM" id="SSF55811">
    <property type="entry name" value="Nudix"/>
    <property type="match status" value="1"/>
</dbReference>
<evidence type="ECO:0000259" key="5">
    <source>
        <dbReference type="PROSITE" id="PS51462"/>
    </source>
</evidence>
<dbReference type="OrthoDB" id="9804442at2"/>
<dbReference type="InterPro" id="IPR000086">
    <property type="entry name" value="NUDIX_hydrolase_dom"/>
</dbReference>
<keyword evidence="3 4" id="KW-0378">Hydrolase</keyword>
<dbReference type="PANTHER" id="PTHR43046:SF14">
    <property type="entry name" value="MUTT_NUDIX FAMILY PROTEIN"/>
    <property type="match status" value="1"/>
</dbReference>
<dbReference type="GO" id="GO:0016787">
    <property type="term" value="F:hydrolase activity"/>
    <property type="evidence" value="ECO:0007669"/>
    <property type="project" value="UniProtKB-KW"/>
</dbReference>
<dbReference type="InterPro" id="IPR015797">
    <property type="entry name" value="NUDIX_hydrolase-like_dom_sf"/>
</dbReference>
<dbReference type="EMBL" id="FQVN01000004">
    <property type="protein sequence ID" value="SHF68362.1"/>
    <property type="molecule type" value="Genomic_DNA"/>
</dbReference>
<comment type="similarity">
    <text evidence="2 4">Belongs to the Nudix hydrolase family.</text>
</comment>
<evidence type="ECO:0000313" key="6">
    <source>
        <dbReference type="EMBL" id="SHF68362.1"/>
    </source>
</evidence>
<protein>
    <submittedName>
        <fullName evidence="6">8-oxo-dGTP diphosphatase</fullName>
    </submittedName>
</protein>
<comment type="cofactor">
    <cofactor evidence="1">
        <name>Mg(2+)</name>
        <dbReference type="ChEBI" id="CHEBI:18420"/>
    </cofactor>
</comment>
<dbReference type="PROSITE" id="PS51462">
    <property type="entry name" value="NUDIX"/>
    <property type="match status" value="1"/>
</dbReference>
<dbReference type="Gene3D" id="3.90.79.10">
    <property type="entry name" value="Nucleoside Triphosphate Pyrophosphohydrolase"/>
    <property type="match status" value="1"/>
</dbReference>
<feature type="domain" description="Nudix hydrolase" evidence="5">
    <location>
        <begin position="21"/>
        <end position="150"/>
    </location>
</feature>
<dbReference type="InterPro" id="IPR020084">
    <property type="entry name" value="NUDIX_hydrolase_CS"/>
</dbReference>
<dbReference type="RefSeq" id="WP_073483622.1">
    <property type="nucleotide sequence ID" value="NZ_FQVN01000004.1"/>
</dbReference>
<dbReference type="STRING" id="2017.SAMN05444320_104531"/>
<evidence type="ECO:0000313" key="7">
    <source>
        <dbReference type="Proteomes" id="UP000184501"/>
    </source>
</evidence>
<dbReference type="Proteomes" id="UP000184501">
    <property type="component" value="Unassembled WGS sequence"/>
</dbReference>
<dbReference type="PRINTS" id="PR00502">
    <property type="entry name" value="NUDIXFAMILY"/>
</dbReference>
<sequence length="150" mass="16272">MPRDLTPELRCIASRDAADGVERAVVGAVISDRGAVLVLQRRLDEEFLPGLWELPSGRVEAGEDLVTALRREVAEETGLDVDVVTGYLGSFDYVSAGGARTRQHTFAVTVVEPEPLHLTEHADHAWITAPDERPVSRNVAVLLAKHLTAA</sequence>